<dbReference type="AlphaFoldDB" id="A0A0K8MCD7"/>
<feature type="compositionally biased region" description="Polar residues" evidence="1">
    <location>
        <begin position="26"/>
        <end position="42"/>
    </location>
</feature>
<name>A0A0K8MCD7_9PROT</name>
<feature type="region of interest" description="Disordered" evidence="1">
    <location>
        <begin position="26"/>
        <end position="50"/>
    </location>
</feature>
<keyword evidence="3" id="KW-1185">Reference proteome</keyword>
<gene>
    <name evidence="2" type="ORF">Cva_00829</name>
</gene>
<comment type="caution">
    <text evidence="2">The sequence shown here is derived from an EMBL/GenBank/DDBJ whole genome shotgun (WGS) entry which is preliminary data.</text>
</comment>
<reference evidence="2 3" key="1">
    <citation type="submission" date="2015-03" db="EMBL/GenBank/DDBJ databases">
        <title>Caedibacter varicaedens, whole genome shotgun sequence.</title>
        <authorList>
            <person name="Suzuki H."/>
            <person name="Dapper A.L."/>
            <person name="Gibson A.K."/>
            <person name="Jackson C."/>
            <person name="Lee H."/>
            <person name="Pejaver V.R."/>
            <person name="Doak T."/>
            <person name="Lynch M."/>
        </authorList>
    </citation>
    <scope>NUCLEOTIDE SEQUENCE [LARGE SCALE GENOMIC DNA]</scope>
</reference>
<dbReference type="OrthoDB" id="7189469at2"/>
<proteinExistence type="predicted"/>
<dbReference type="Proteomes" id="UP000036771">
    <property type="component" value="Unassembled WGS sequence"/>
</dbReference>
<dbReference type="Pfam" id="PF10691">
    <property type="entry name" value="DUF2497"/>
    <property type="match status" value="1"/>
</dbReference>
<evidence type="ECO:0008006" key="4">
    <source>
        <dbReference type="Google" id="ProtNLM"/>
    </source>
</evidence>
<dbReference type="InterPro" id="IPR019632">
    <property type="entry name" value="DUF2497"/>
</dbReference>
<evidence type="ECO:0000256" key="1">
    <source>
        <dbReference type="SAM" id="MobiDB-lite"/>
    </source>
</evidence>
<evidence type="ECO:0000313" key="3">
    <source>
        <dbReference type="Proteomes" id="UP000036771"/>
    </source>
</evidence>
<organism evidence="2 3">
    <name type="scientific">Caedimonas varicaedens</name>
    <dbReference type="NCBI Taxonomy" id="1629334"/>
    <lineage>
        <taxon>Bacteria</taxon>
        <taxon>Pseudomonadati</taxon>
        <taxon>Pseudomonadota</taxon>
        <taxon>Alphaproteobacteria</taxon>
        <taxon>Holosporales</taxon>
        <taxon>Caedimonadaceae</taxon>
        <taxon>Caedimonas</taxon>
    </lineage>
</organism>
<dbReference type="STRING" id="1629334.Cva_00829"/>
<dbReference type="EMBL" id="BBVC01000029">
    <property type="protein sequence ID" value="GAO98181.1"/>
    <property type="molecule type" value="Genomic_DNA"/>
</dbReference>
<sequence length="214" mass="24446">MTYSEAQSQRAVNDILSSIRQIISEDTQEGTKNLSSVNSGPSSERDHNSTEEILDLTRLIKKDGSIVDLAQKNREFLAGAGQNKEYREHNKEERMMIEKNEAAFRKEQNFQDSFVPDKTVTTDFMPQEKLLSEDALQESASAFAELARATQKPAVQDKPFKIESAGEYTVDNLMRELLRPLLREWLDAHLPSIIRTLVAEQIEKTLQQRHVTRP</sequence>
<protein>
    <recommendedName>
        <fullName evidence="4">DUF2497 domain-containing protein</fullName>
    </recommendedName>
</protein>
<accession>A0A0K8MCD7</accession>
<evidence type="ECO:0000313" key="2">
    <source>
        <dbReference type="EMBL" id="GAO98181.1"/>
    </source>
</evidence>